<dbReference type="SUPFAM" id="SSF53218">
    <property type="entry name" value="Molybdenum cofactor biosynthesis proteins"/>
    <property type="match status" value="1"/>
</dbReference>
<evidence type="ECO:0000259" key="2">
    <source>
        <dbReference type="SMART" id="SM00852"/>
    </source>
</evidence>
<feature type="domain" description="MoaB/Mog" evidence="2">
    <location>
        <begin position="47"/>
        <end position="235"/>
    </location>
</feature>
<dbReference type="Pfam" id="PF00994">
    <property type="entry name" value="MoCF_biosynth"/>
    <property type="match status" value="1"/>
</dbReference>
<dbReference type="SMART" id="SM00852">
    <property type="entry name" value="MoCF_biosynth"/>
    <property type="match status" value="1"/>
</dbReference>
<evidence type="ECO:0000256" key="1">
    <source>
        <dbReference type="SAM" id="MobiDB-lite"/>
    </source>
</evidence>
<evidence type="ECO:0000313" key="3">
    <source>
        <dbReference type="EMBL" id="POR36237.1"/>
    </source>
</evidence>
<name>A0A2S4L1H8_9HYPO</name>
<dbReference type="Proteomes" id="UP000237481">
    <property type="component" value="Unassembled WGS sequence"/>
</dbReference>
<keyword evidence="4" id="KW-1185">Reference proteome</keyword>
<dbReference type="GO" id="GO:0047884">
    <property type="term" value="F:FAD diphosphatase activity"/>
    <property type="evidence" value="ECO:0007669"/>
    <property type="project" value="TreeGrafter"/>
</dbReference>
<organism evidence="3 4">
    <name type="scientific">Tolypocladium paradoxum</name>
    <dbReference type="NCBI Taxonomy" id="94208"/>
    <lineage>
        <taxon>Eukaryota</taxon>
        <taxon>Fungi</taxon>
        <taxon>Dikarya</taxon>
        <taxon>Ascomycota</taxon>
        <taxon>Pezizomycotina</taxon>
        <taxon>Sordariomycetes</taxon>
        <taxon>Hypocreomycetidae</taxon>
        <taxon>Hypocreales</taxon>
        <taxon>Ophiocordycipitaceae</taxon>
        <taxon>Tolypocladium</taxon>
    </lineage>
</organism>
<accession>A0A2S4L1H8</accession>
<dbReference type="InterPro" id="IPR001453">
    <property type="entry name" value="MoaB/Mog_dom"/>
</dbReference>
<dbReference type="PANTHER" id="PTHR47675">
    <property type="entry name" value="MOLYBDOPTERIN BINDING DOMAIN PROTEIN (AFU_ORTHOLOGUE AFUA_5G11210)"/>
    <property type="match status" value="1"/>
</dbReference>
<dbReference type="InterPro" id="IPR056596">
    <property type="entry name" value="FLAD1_M"/>
</dbReference>
<protein>
    <recommendedName>
        <fullName evidence="2">MoaB/Mog domain-containing protein</fullName>
    </recommendedName>
</protein>
<dbReference type="InterPro" id="IPR036425">
    <property type="entry name" value="MoaB/Mog-like_dom_sf"/>
</dbReference>
<dbReference type="AlphaFoldDB" id="A0A2S4L1H8"/>
<dbReference type="Pfam" id="PF24102">
    <property type="entry name" value="FLAD1_M"/>
    <property type="match status" value="1"/>
</dbReference>
<dbReference type="Gene3D" id="3.40.980.10">
    <property type="entry name" value="MoaB/Mog-like domain"/>
    <property type="match status" value="1"/>
</dbReference>
<evidence type="ECO:0000313" key="4">
    <source>
        <dbReference type="Proteomes" id="UP000237481"/>
    </source>
</evidence>
<comment type="caution">
    <text evidence="3">The sequence shown here is derived from an EMBL/GenBank/DDBJ whole genome shotgun (WGS) entry which is preliminary data.</text>
</comment>
<gene>
    <name evidence="3" type="ORF">TPAR_03578</name>
</gene>
<reference evidence="3 4" key="1">
    <citation type="submission" date="2018-01" db="EMBL/GenBank/DDBJ databases">
        <title>Harnessing the power of phylogenomics to disentangle the directionality and signatures of interkingdom host jumping in the parasitic fungal genus Tolypocladium.</title>
        <authorList>
            <person name="Quandt C.A."/>
            <person name="Patterson W."/>
            <person name="Spatafora J.W."/>
        </authorList>
    </citation>
    <scope>NUCLEOTIDE SEQUENCE [LARGE SCALE GENOMIC DNA]</scope>
    <source>
        <strain evidence="3 4">NRBC 100945</strain>
    </source>
</reference>
<proteinExistence type="predicted"/>
<dbReference type="STRING" id="94208.A0A2S4L1H8"/>
<dbReference type="GO" id="GO:0042726">
    <property type="term" value="P:flavin-containing compound metabolic process"/>
    <property type="evidence" value="ECO:0007669"/>
    <property type="project" value="TreeGrafter"/>
</dbReference>
<dbReference type="PANTHER" id="PTHR47675:SF1">
    <property type="entry name" value="MOLYBDOPTERIN BINDING DOMAIN PROTEIN (AFU_ORTHOLOGUE AFUA_5G11210)"/>
    <property type="match status" value="1"/>
</dbReference>
<dbReference type="EMBL" id="PKSG01000350">
    <property type="protein sequence ID" value="POR36237.1"/>
    <property type="molecule type" value="Genomic_DNA"/>
</dbReference>
<feature type="region of interest" description="Disordered" evidence="1">
    <location>
        <begin position="310"/>
        <end position="332"/>
    </location>
</feature>
<dbReference type="OrthoDB" id="448496at2759"/>
<sequence>MFSRLSQVARHFSAPSSSLAQAIRRPSGYARMALADERSARTIHTAACLIIGDEVLGGKTNSAYLAKWCFSLGIASQHKSSQHGRMLILRQSLKRIEVIEDDESEIMEAVRRMSDRYDFVVTRHDDITYQSIAKAFNLPLKLHKDAFEKMKKLSKPHPSQPNFSYDTDSPALRAKLRMVELPTDESRDLSKQFIFPHEELWVPVSVVNGNVHILPGVPKLFVKLLDGLKPHVLPRLVDPEGKGTTRVLISTPMAESEVAAYLTELAAKVEPKGVKVGSYPRWGKSRNTVTLVGRDQAFLESLVAEVESNVRGKRVTAEGEDDEAGNETDKDA</sequence>